<dbReference type="InterPro" id="IPR000182">
    <property type="entry name" value="GNAT_dom"/>
</dbReference>
<evidence type="ECO:0000313" key="2">
    <source>
        <dbReference type="EMBL" id="TDP74111.1"/>
    </source>
</evidence>
<dbReference type="PROSITE" id="PS51186">
    <property type="entry name" value="GNAT"/>
    <property type="match status" value="1"/>
</dbReference>
<evidence type="ECO:0000259" key="1">
    <source>
        <dbReference type="PROSITE" id="PS51186"/>
    </source>
</evidence>
<name>A0A4R6QS17_9BURK</name>
<evidence type="ECO:0000313" key="3">
    <source>
        <dbReference type="Proteomes" id="UP000295361"/>
    </source>
</evidence>
<protein>
    <submittedName>
        <fullName evidence="2">ElaA protein</fullName>
    </submittedName>
</protein>
<dbReference type="OrthoDB" id="9796171at2"/>
<dbReference type="InterPro" id="IPR016181">
    <property type="entry name" value="Acyl_CoA_acyltransferase"/>
</dbReference>
<dbReference type="GO" id="GO:0016747">
    <property type="term" value="F:acyltransferase activity, transferring groups other than amino-acyl groups"/>
    <property type="evidence" value="ECO:0007669"/>
    <property type="project" value="InterPro"/>
</dbReference>
<dbReference type="AlphaFoldDB" id="A0A4R6QS17"/>
<reference evidence="2 3" key="1">
    <citation type="submission" date="2019-03" db="EMBL/GenBank/DDBJ databases">
        <title>Genomic Encyclopedia of Type Strains, Phase IV (KMG-IV): sequencing the most valuable type-strain genomes for metagenomic binning, comparative biology and taxonomic classification.</title>
        <authorList>
            <person name="Goeker M."/>
        </authorList>
    </citation>
    <scope>NUCLEOTIDE SEQUENCE [LARGE SCALE GENOMIC DNA]</scope>
    <source>
        <strain evidence="2 3">DSM 16998</strain>
    </source>
</reference>
<gene>
    <name evidence="2" type="ORF">DES47_101161</name>
</gene>
<dbReference type="RefSeq" id="WP_133698769.1">
    <property type="nucleotide sequence ID" value="NZ_SNXS01000001.1"/>
</dbReference>
<feature type="domain" description="N-acetyltransferase" evidence="1">
    <location>
        <begin position="8"/>
        <end position="150"/>
    </location>
</feature>
<dbReference type="InParanoid" id="A0A4R6QS17"/>
<comment type="caution">
    <text evidence="2">The sequence shown here is derived from an EMBL/GenBank/DDBJ whole genome shotgun (WGS) entry which is preliminary data.</text>
</comment>
<dbReference type="FunCoup" id="A0A4R6QS17">
    <property type="interactions" value="72"/>
</dbReference>
<dbReference type="Pfam" id="PF13673">
    <property type="entry name" value="Acetyltransf_10"/>
    <property type="match status" value="1"/>
</dbReference>
<dbReference type="SUPFAM" id="SSF55729">
    <property type="entry name" value="Acyl-CoA N-acyltransferases (Nat)"/>
    <property type="match status" value="1"/>
</dbReference>
<dbReference type="CDD" id="cd04301">
    <property type="entry name" value="NAT_SF"/>
    <property type="match status" value="1"/>
</dbReference>
<dbReference type="Proteomes" id="UP000295361">
    <property type="component" value="Unassembled WGS sequence"/>
</dbReference>
<proteinExistence type="predicted"/>
<keyword evidence="3" id="KW-1185">Reference proteome</keyword>
<dbReference type="EMBL" id="SNXS01000001">
    <property type="protein sequence ID" value="TDP74111.1"/>
    <property type="molecule type" value="Genomic_DNA"/>
</dbReference>
<dbReference type="Gene3D" id="3.40.630.30">
    <property type="match status" value="1"/>
</dbReference>
<sequence length="150" mass="16459">MALSWTCKPFSGLTAAELYQALQLRSEVFVIEQQCIYLDPDGLDPQAWHLSGRNDGRLQAYLRLLPPGLKSEEPVIGRVVTAPAARGGGLGRQLLVQALVECEKLWPGRALFLSAQAHLQSFYGGLGFVPVSEQYVEDGIAHVDMRRPGI</sequence>
<accession>A0A4R6QS17</accession>
<organism evidence="2 3">
    <name type="scientific">Roseateles toxinivorans</name>
    <dbReference type="NCBI Taxonomy" id="270368"/>
    <lineage>
        <taxon>Bacteria</taxon>
        <taxon>Pseudomonadati</taxon>
        <taxon>Pseudomonadota</taxon>
        <taxon>Betaproteobacteria</taxon>
        <taxon>Burkholderiales</taxon>
        <taxon>Sphaerotilaceae</taxon>
        <taxon>Roseateles</taxon>
    </lineage>
</organism>